<dbReference type="PANTHER" id="PTHR43300:SF11">
    <property type="entry name" value="ACETYLTRANSFERASE RV3034C-RELATED"/>
    <property type="match status" value="1"/>
</dbReference>
<name>A0A238KA57_9RHOB</name>
<keyword evidence="2" id="KW-0012">Acyltransferase</keyword>
<dbReference type="RefSeq" id="WP_093996500.1">
    <property type="nucleotide sequence ID" value="NZ_FXYD01000003.1"/>
</dbReference>
<dbReference type="GO" id="GO:0016746">
    <property type="term" value="F:acyltransferase activity"/>
    <property type="evidence" value="ECO:0007669"/>
    <property type="project" value="UniProtKB-KW"/>
</dbReference>
<dbReference type="AlphaFoldDB" id="A0A238KA57"/>
<comment type="similarity">
    <text evidence="1">Belongs to the transferase hexapeptide repeat family.</text>
</comment>
<evidence type="ECO:0000256" key="1">
    <source>
        <dbReference type="ARBA" id="ARBA00007274"/>
    </source>
</evidence>
<dbReference type="InterPro" id="IPR001451">
    <property type="entry name" value="Hexapep"/>
</dbReference>
<dbReference type="OrthoDB" id="9815592at2"/>
<dbReference type="Gene3D" id="2.160.10.10">
    <property type="entry name" value="Hexapeptide repeat proteins"/>
    <property type="match status" value="1"/>
</dbReference>
<dbReference type="Pfam" id="PF00132">
    <property type="entry name" value="Hexapep"/>
    <property type="match status" value="1"/>
</dbReference>
<dbReference type="InterPro" id="IPR011004">
    <property type="entry name" value="Trimer_LpxA-like_sf"/>
</dbReference>
<gene>
    <name evidence="2" type="primary">vatD</name>
    <name evidence="2" type="ORF">OCA8868_02107</name>
</gene>
<keyword evidence="3" id="KW-1185">Reference proteome</keyword>
<dbReference type="InterPro" id="IPR050179">
    <property type="entry name" value="Trans_hexapeptide_repeat"/>
</dbReference>
<accession>A0A238KA57</accession>
<dbReference type="Proteomes" id="UP000203464">
    <property type="component" value="Unassembled WGS sequence"/>
</dbReference>
<proteinExistence type="inferred from homology"/>
<keyword evidence="2" id="KW-0808">Transferase</keyword>
<evidence type="ECO:0000313" key="3">
    <source>
        <dbReference type="Proteomes" id="UP000203464"/>
    </source>
</evidence>
<dbReference type="EC" id="2.3.1.-" evidence="2"/>
<protein>
    <submittedName>
        <fullName evidence="2">Streptogramin A acetyltransferase</fullName>
        <ecNumber evidence="2">2.3.1.-</ecNumber>
    </submittedName>
</protein>
<dbReference type="SUPFAM" id="SSF51161">
    <property type="entry name" value="Trimeric LpxA-like enzymes"/>
    <property type="match status" value="1"/>
</dbReference>
<organism evidence="2 3">
    <name type="scientific">Octadecabacter ascidiaceicola</name>
    <dbReference type="NCBI Taxonomy" id="1655543"/>
    <lineage>
        <taxon>Bacteria</taxon>
        <taxon>Pseudomonadati</taxon>
        <taxon>Pseudomonadota</taxon>
        <taxon>Alphaproteobacteria</taxon>
        <taxon>Rhodobacterales</taxon>
        <taxon>Roseobacteraceae</taxon>
        <taxon>Octadecabacter</taxon>
    </lineage>
</organism>
<dbReference type="EMBL" id="FXYD01000003">
    <property type="protein sequence ID" value="SMX39739.1"/>
    <property type="molecule type" value="Genomic_DNA"/>
</dbReference>
<dbReference type="PANTHER" id="PTHR43300">
    <property type="entry name" value="ACETYLTRANSFERASE"/>
    <property type="match status" value="1"/>
</dbReference>
<sequence>MPPLPPRDFPSFDTLHPVILPDGTVHKGTVFLKSAVVHPNMNVGEYTYASAHSPPENWAFHLAPYLFPQSPETLTIGKFCQIADGVTFITSSANHRYDGFSSFPFSVFLDMDRNRPSMPDAGPDTIIGHDVWIGQGATILPGVNIGTGCIVGAKAVVSGKHPPYTILAGNPAKPVRRRFDDATIAALLEIQWWHWPIDAVVSSEAAICGADLNALRKAAGPHL</sequence>
<reference evidence="3" key="1">
    <citation type="submission" date="2017-05" db="EMBL/GenBank/DDBJ databases">
        <authorList>
            <person name="Rodrigo-Torres L."/>
            <person name="Arahal R. D."/>
            <person name="Lucena T."/>
        </authorList>
    </citation>
    <scope>NUCLEOTIDE SEQUENCE [LARGE SCALE GENOMIC DNA]</scope>
    <source>
        <strain evidence="3">CECT 8868</strain>
    </source>
</reference>
<evidence type="ECO:0000313" key="2">
    <source>
        <dbReference type="EMBL" id="SMX39739.1"/>
    </source>
</evidence>
<dbReference type="CDD" id="cd03349">
    <property type="entry name" value="LbH_XAT"/>
    <property type="match status" value="1"/>
</dbReference>